<sequence length="273" mass="30085">MEQKVWFITGSSKGFGNEWAKAALQRGDKVVATARTIDNLKDLQAAYKENVLLLPLDVTQREACFNAIDKAHQHFGRIDVVVNNAGYGLFGMVEEISEAEARAQMETNFFGALWVTQAVLPIMRKQQSGHIMQVSSIGGIIANISLGLYHASKWALEAFSESLSKEVGGMGIHVTIIEPGGYKTDWGGSSAVHTSANADYSKVREEHAKVRGLFKLGDPAATADVIMKIADLANPPLRIFLGEQSLKWAKDLYQARIETWEQWQHLSLQAQGK</sequence>
<dbReference type="InterPro" id="IPR051911">
    <property type="entry name" value="SDR_oxidoreductase"/>
</dbReference>
<evidence type="ECO:0000313" key="5">
    <source>
        <dbReference type="Proteomes" id="UP000261174"/>
    </source>
</evidence>
<keyword evidence="2" id="KW-0560">Oxidoreductase</keyword>
<gene>
    <name evidence="4" type="ORF">DXN04_06355</name>
</gene>
<dbReference type="Gene3D" id="3.40.50.720">
    <property type="entry name" value="NAD(P)-binding Rossmann-like Domain"/>
    <property type="match status" value="1"/>
</dbReference>
<proteinExistence type="inferred from homology"/>
<dbReference type="InterPro" id="IPR036291">
    <property type="entry name" value="NAD(P)-bd_dom_sf"/>
</dbReference>
<evidence type="ECO:0000256" key="3">
    <source>
        <dbReference type="RuleBase" id="RU000363"/>
    </source>
</evidence>
<dbReference type="PANTHER" id="PTHR43976:SF16">
    <property type="entry name" value="SHORT-CHAIN DEHYDROGENASE_REDUCTASE FAMILY PROTEIN"/>
    <property type="match status" value="1"/>
</dbReference>
<dbReference type="AlphaFoldDB" id="A0A3E1P4H6"/>
<protein>
    <submittedName>
        <fullName evidence="4">SDR family NAD(P)-dependent oxidoreductase</fullName>
    </submittedName>
</protein>
<evidence type="ECO:0000256" key="2">
    <source>
        <dbReference type="ARBA" id="ARBA00023002"/>
    </source>
</evidence>
<dbReference type="PANTHER" id="PTHR43976">
    <property type="entry name" value="SHORT CHAIN DEHYDROGENASE"/>
    <property type="match status" value="1"/>
</dbReference>
<dbReference type="PRINTS" id="PR00081">
    <property type="entry name" value="GDHRDH"/>
</dbReference>
<dbReference type="RefSeq" id="WP_116852504.1">
    <property type="nucleotide sequence ID" value="NZ_QTJV01000002.1"/>
</dbReference>
<dbReference type="Pfam" id="PF00106">
    <property type="entry name" value="adh_short"/>
    <property type="match status" value="1"/>
</dbReference>
<name>A0A3E1P4H6_9BACT</name>
<accession>A0A3E1P4H6</accession>
<comment type="caution">
    <text evidence="4">The sequence shown here is derived from an EMBL/GenBank/DDBJ whole genome shotgun (WGS) entry which is preliminary data.</text>
</comment>
<dbReference type="SUPFAM" id="SSF51735">
    <property type="entry name" value="NAD(P)-binding Rossmann-fold domains"/>
    <property type="match status" value="1"/>
</dbReference>
<comment type="similarity">
    <text evidence="1 3">Belongs to the short-chain dehydrogenases/reductases (SDR) family.</text>
</comment>
<dbReference type="EMBL" id="QTJV01000002">
    <property type="protein sequence ID" value="RFM35020.1"/>
    <property type="molecule type" value="Genomic_DNA"/>
</dbReference>
<organism evidence="4 5">
    <name type="scientific">Chitinophaga silvisoli</name>
    <dbReference type="NCBI Taxonomy" id="2291814"/>
    <lineage>
        <taxon>Bacteria</taxon>
        <taxon>Pseudomonadati</taxon>
        <taxon>Bacteroidota</taxon>
        <taxon>Chitinophagia</taxon>
        <taxon>Chitinophagales</taxon>
        <taxon>Chitinophagaceae</taxon>
        <taxon>Chitinophaga</taxon>
    </lineage>
</organism>
<reference evidence="4 5" key="1">
    <citation type="submission" date="2018-08" db="EMBL/GenBank/DDBJ databases">
        <title>Chitinophaga sp. K20C18050901, a novel bacterium isolated from forest soil.</title>
        <authorList>
            <person name="Wang C."/>
        </authorList>
    </citation>
    <scope>NUCLEOTIDE SEQUENCE [LARGE SCALE GENOMIC DNA]</scope>
    <source>
        <strain evidence="4 5">K20C18050901</strain>
    </source>
</reference>
<dbReference type="GO" id="GO:0016491">
    <property type="term" value="F:oxidoreductase activity"/>
    <property type="evidence" value="ECO:0007669"/>
    <property type="project" value="UniProtKB-KW"/>
</dbReference>
<evidence type="ECO:0000256" key="1">
    <source>
        <dbReference type="ARBA" id="ARBA00006484"/>
    </source>
</evidence>
<dbReference type="Proteomes" id="UP000261174">
    <property type="component" value="Unassembled WGS sequence"/>
</dbReference>
<dbReference type="CDD" id="cd05374">
    <property type="entry name" value="17beta-HSD-like_SDR_c"/>
    <property type="match status" value="1"/>
</dbReference>
<evidence type="ECO:0000313" key="4">
    <source>
        <dbReference type="EMBL" id="RFM35020.1"/>
    </source>
</evidence>
<dbReference type="InterPro" id="IPR002347">
    <property type="entry name" value="SDR_fam"/>
</dbReference>
<dbReference type="NCBIfam" id="NF004824">
    <property type="entry name" value="PRK06180.1"/>
    <property type="match status" value="1"/>
</dbReference>
<dbReference type="OrthoDB" id="1235794at2"/>
<dbReference type="PRINTS" id="PR00080">
    <property type="entry name" value="SDRFAMILY"/>
</dbReference>
<dbReference type="NCBIfam" id="NF006114">
    <property type="entry name" value="PRK08263.1"/>
    <property type="match status" value="1"/>
</dbReference>
<keyword evidence="5" id="KW-1185">Reference proteome</keyword>